<feature type="transmembrane region" description="Helical" evidence="1">
    <location>
        <begin position="51"/>
        <end position="70"/>
    </location>
</feature>
<name>A0A1S8DH61_9GAMM</name>
<evidence type="ECO:0000313" key="2">
    <source>
        <dbReference type="EMBL" id="ONM44744.1"/>
    </source>
</evidence>
<keyword evidence="3" id="KW-1185">Reference proteome</keyword>
<feature type="transmembrane region" description="Helical" evidence="1">
    <location>
        <begin position="20"/>
        <end position="45"/>
    </location>
</feature>
<dbReference type="AlphaFoldDB" id="A0A1S8DH61"/>
<comment type="caution">
    <text evidence="2">The sequence shown here is derived from an EMBL/GenBank/DDBJ whole genome shotgun (WGS) entry which is preliminary data.</text>
</comment>
<proteinExistence type="predicted"/>
<dbReference type="EMBL" id="MUBC01000010">
    <property type="protein sequence ID" value="ONM44744.1"/>
    <property type="molecule type" value="Genomic_DNA"/>
</dbReference>
<organism evidence="2 3">
    <name type="scientific">Halopseudomonas pachastrellae</name>
    <dbReference type="NCBI Taxonomy" id="254161"/>
    <lineage>
        <taxon>Bacteria</taxon>
        <taxon>Pseudomonadati</taxon>
        <taxon>Pseudomonadota</taxon>
        <taxon>Gammaproteobacteria</taxon>
        <taxon>Pseudomonadales</taxon>
        <taxon>Pseudomonadaceae</taxon>
        <taxon>Halopseudomonas</taxon>
    </lineage>
</organism>
<gene>
    <name evidence="2" type="ORF">BXT89_06345</name>
</gene>
<evidence type="ECO:0000313" key="3">
    <source>
        <dbReference type="Proteomes" id="UP000242847"/>
    </source>
</evidence>
<sequence>MALELLRLLAFSGDHARLPWFCAISLFVVLVILSFICLLFGHWVVVLCSLVLPHLALMAIRCLMGATELLD</sequence>
<dbReference type="STRING" id="254161.SAMN05216256_10921"/>
<evidence type="ECO:0000256" key="1">
    <source>
        <dbReference type="SAM" id="Phobius"/>
    </source>
</evidence>
<keyword evidence="1" id="KW-0472">Membrane</keyword>
<evidence type="ECO:0008006" key="4">
    <source>
        <dbReference type="Google" id="ProtNLM"/>
    </source>
</evidence>
<reference evidence="2 3" key="1">
    <citation type="submission" date="2017-01" db="EMBL/GenBank/DDBJ databases">
        <title>Draft genome sequence of Pseudomonas pachastrellae type strain CCUG 46540T from a deep sea.</title>
        <authorList>
            <person name="Gomila M."/>
            <person name="Mulet M."/>
            <person name="Lalucat J."/>
            <person name="Garcia-Valdes E."/>
        </authorList>
    </citation>
    <scope>NUCLEOTIDE SEQUENCE [LARGE SCALE GENOMIC DNA]</scope>
    <source>
        <strain evidence="2 3">CCUG 46540</strain>
    </source>
</reference>
<keyword evidence="1" id="KW-1133">Transmembrane helix</keyword>
<accession>A0A1S8DH61</accession>
<keyword evidence="1" id="KW-0812">Transmembrane</keyword>
<dbReference type="Proteomes" id="UP000242847">
    <property type="component" value="Unassembled WGS sequence"/>
</dbReference>
<protein>
    <recommendedName>
        <fullName evidence="4">Transmembrane protein</fullName>
    </recommendedName>
</protein>